<gene>
    <name evidence="1" type="ordered locus">Cyan7822_0384</name>
</gene>
<organism evidence="1 2">
    <name type="scientific">Gloeothece verrucosa (strain PCC 7822)</name>
    <name type="common">Cyanothece sp. (strain PCC 7822)</name>
    <dbReference type="NCBI Taxonomy" id="497965"/>
    <lineage>
        <taxon>Bacteria</taxon>
        <taxon>Bacillati</taxon>
        <taxon>Cyanobacteriota</taxon>
        <taxon>Cyanophyceae</taxon>
        <taxon>Oscillatoriophycideae</taxon>
        <taxon>Chroococcales</taxon>
        <taxon>Aphanothecaceae</taxon>
        <taxon>Gloeothece</taxon>
        <taxon>Gloeothece verrucosa</taxon>
    </lineage>
</organism>
<keyword evidence="2" id="KW-1185">Reference proteome</keyword>
<dbReference type="eggNOG" id="ENOG503213D">
    <property type="taxonomic scope" value="Bacteria"/>
</dbReference>
<protein>
    <submittedName>
        <fullName evidence="1">Uncharacterized protein</fullName>
    </submittedName>
</protein>
<evidence type="ECO:0000313" key="2">
    <source>
        <dbReference type="Proteomes" id="UP000008206"/>
    </source>
</evidence>
<dbReference type="STRING" id="497965.Cyan7822_0384"/>
<dbReference type="RefSeq" id="WP_013320539.1">
    <property type="nucleotide sequence ID" value="NC_014501.1"/>
</dbReference>
<dbReference type="HOGENOM" id="CLU_893470_0_0_3"/>
<dbReference type="Proteomes" id="UP000008206">
    <property type="component" value="Chromosome"/>
</dbReference>
<accession>E0U693</accession>
<evidence type="ECO:0000313" key="1">
    <source>
        <dbReference type="EMBL" id="ADN12429.1"/>
    </source>
</evidence>
<name>E0U693_GLOV7</name>
<proteinExistence type="predicted"/>
<reference evidence="2" key="1">
    <citation type="journal article" date="2011" name="MBio">
        <title>Novel metabolic attributes of the genus Cyanothece, comprising a group of unicellular nitrogen-fixing Cyanobacteria.</title>
        <authorList>
            <person name="Bandyopadhyay A."/>
            <person name="Elvitigala T."/>
            <person name="Welsh E."/>
            <person name="Stockel J."/>
            <person name="Liberton M."/>
            <person name="Min H."/>
            <person name="Sherman L.A."/>
            <person name="Pakrasi H.B."/>
        </authorList>
    </citation>
    <scope>NUCLEOTIDE SEQUENCE [LARGE SCALE GENOMIC DNA]</scope>
    <source>
        <strain evidence="2">PCC 7822</strain>
    </source>
</reference>
<sequence length="311" mass="35336">MFTGLELMSLSLVNEVEVQEESSHQAAEALGDPIELKNNNLVEQKREFKKIDPLELQSNPSNDPSLPLVVTTPQVNQQKPEEINGVFSQLKFDNFQSSLTLNSGSLKSSFALPLGLTWYLELRGSQNNLTEQPNWTSTSSFSLKKFIDWFHNELSNAQETSQSSSPHGLKVIVPNDLKFSQTTWLNLNNFTPNEIDQTPDYLRNLNTSAKALSNRRISQEFNFSWDANLNNVSLGFTSPLPGFLNDELEVRNNSNISEIIINHFPANEPLQGTVSLKYRIAIDKNMKLELHHDHNLNNNSNTTFVRWVEKY</sequence>
<dbReference type="EMBL" id="CP002198">
    <property type="protein sequence ID" value="ADN12429.1"/>
    <property type="molecule type" value="Genomic_DNA"/>
</dbReference>
<dbReference type="AlphaFoldDB" id="E0U693"/>
<dbReference type="KEGG" id="cyj:Cyan7822_0384"/>